<keyword evidence="3" id="KW-1185">Reference proteome</keyword>
<evidence type="ECO:0000313" key="2">
    <source>
        <dbReference type="EMBL" id="CDW80318.1"/>
    </source>
</evidence>
<evidence type="ECO:0000313" key="3">
    <source>
        <dbReference type="Proteomes" id="UP000039865"/>
    </source>
</evidence>
<feature type="compositionally biased region" description="Basic and acidic residues" evidence="1">
    <location>
        <begin position="25"/>
        <end position="37"/>
    </location>
</feature>
<organism evidence="2 3">
    <name type="scientific">Stylonychia lemnae</name>
    <name type="common">Ciliate</name>
    <dbReference type="NCBI Taxonomy" id="5949"/>
    <lineage>
        <taxon>Eukaryota</taxon>
        <taxon>Sar</taxon>
        <taxon>Alveolata</taxon>
        <taxon>Ciliophora</taxon>
        <taxon>Intramacronucleata</taxon>
        <taxon>Spirotrichea</taxon>
        <taxon>Stichotrichia</taxon>
        <taxon>Sporadotrichida</taxon>
        <taxon>Oxytrichidae</taxon>
        <taxon>Stylonychinae</taxon>
        <taxon>Stylonychia</taxon>
    </lineage>
</organism>
<protein>
    <submittedName>
        <fullName evidence="2">Uncharacterized protein</fullName>
    </submittedName>
</protein>
<dbReference type="EMBL" id="CCKQ01008856">
    <property type="protein sequence ID" value="CDW80318.1"/>
    <property type="molecule type" value="Genomic_DNA"/>
</dbReference>
<feature type="compositionally biased region" description="Polar residues" evidence="1">
    <location>
        <begin position="8"/>
        <end position="24"/>
    </location>
</feature>
<accession>A0A078AHL1</accession>
<reference evidence="2 3" key="1">
    <citation type="submission" date="2014-06" db="EMBL/GenBank/DDBJ databases">
        <authorList>
            <person name="Swart Estienne"/>
        </authorList>
    </citation>
    <scope>NUCLEOTIDE SEQUENCE [LARGE SCALE GENOMIC DNA]</scope>
    <source>
        <strain evidence="2 3">130c</strain>
    </source>
</reference>
<feature type="compositionally biased region" description="Polar residues" evidence="1">
    <location>
        <begin position="572"/>
        <end position="585"/>
    </location>
</feature>
<evidence type="ECO:0000256" key="1">
    <source>
        <dbReference type="SAM" id="MobiDB-lite"/>
    </source>
</evidence>
<proteinExistence type="predicted"/>
<name>A0A078AHL1_STYLE</name>
<feature type="region of interest" description="Disordered" evidence="1">
    <location>
        <begin position="564"/>
        <end position="585"/>
    </location>
</feature>
<dbReference type="InParanoid" id="A0A078AHL1"/>
<feature type="region of interest" description="Disordered" evidence="1">
    <location>
        <begin position="1"/>
        <end position="38"/>
    </location>
</feature>
<gene>
    <name evidence="2" type="primary">Contig9325.g9964</name>
    <name evidence="2" type="ORF">STYLEM_9315</name>
</gene>
<dbReference type="AlphaFoldDB" id="A0A078AHL1"/>
<sequence length="585" mass="68641">MSEKPKTRLSSHTLGKNQTAQLIDNDSKFDQNREGYDSVKQSQNIQGLINLLSIEGEQRNGNESISHLKVIHSRNDSQKQESTDQSTNMIFSQSNFNSPPRLSNKVRRSIQKCNKDPLYEERLIMMKNKLKQELLDHIERKSNELGITTEQAFEEIFFNDHSQNLIRDQVMRSHANRQLSIDDFLEDYTDQIILNNHFYQELSTQMAQLQTLYVYLDDQLTYKSKNYPYDLDALSGSNDYKSNGSQSLIFNLSLDIPIEVDSQQIRIEMYDKDLESERDQLTKQNKTLDSMMEYDDEQEELDDESRIFHSQLGQITIDLDEVLIESLMNSQHIRFTKAMMISNDAITGRFNITPRSTEKQQNPVENRLVQTSSKMTVELKPKLTHQYCKRMIKLQQDQKLKSYDRMMDTSKNLQDKEIKLLDATRDLQEIGFFQDVGLMTIDMDQQLPQVQDFDTEQNYFSNQYADDSELQQMSDEQRQKLLQDIYMKYDPIKEEDLENTKTESISQQNSLSFMRYQRGDSSKMDQLISPQTHKLMHQISSFKYSEGQDNNQLNTSKDLIHHLNDNEGKYNKGNQRLRNSSSFQQ</sequence>
<dbReference type="Proteomes" id="UP000039865">
    <property type="component" value="Unassembled WGS sequence"/>
</dbReference>